<keyword evidence="13" id="KW-1185">Reference proteome</keyword>
<keyword evidence="5" id="KW-0662">Pyridine nucleotide biosynthesis</keyword>
<comment type="function">
    <text evidence="1">Involved in the catabolism of quinolinic acid (QA).</text>
</comment>
<dbReference type="SUPFAM" id="SSF54675">
    <property type="entry name" value="Nicotinate/Quinolinate PRTase N-terminal domain-like"/>
    <property type="match status" value="1"/>
</dbReference>
<dbReference type="EMBL" id="AP017368">
    <property type="protein sequence ID" value="BAV91756.1"/>
    <property type="molecule type" value="Genomic_DNA"/>
</dbReference>
<dbReference type="AlphaFoldDB" id="A0A1J1DV87"/>
<dbReference type="PIRSF" id="PIRSF006250">
    <property type="entry name" value="NadC_ModD"/>
    <property type="match status" value="1"/>
</dbReference>
<dbReference type="Gene3D" id="3.20.20.70">
    <property type="entry name" value="Aldolase class I"/>
    <property type="match status" value="1"/>
</dbReference>
<dbReference type="KEGG" id="dtr:RSDT_0244"/>
<dbReference type="Gene3D" id="3.90.1170.20">
    <property type="entry name" value="Quinolinate phosphoribosyl transferase, N-terminal domain"/>
    <property type="match status" value="1"/>
</dbReference>
<comment type="similarity">
    <text evidence="3 9">Belongs to the NadC/ModD family.</text>
</comment>
<dbReference type="InterPro" id="IPR027277">
    <property type="entry name" value="NadC/ModD"/>
</dbReference>
<organism evidence="12 13">
    <name type="scientific">Candidatus Desulfovibrio trichonymphae</name>
    <dbReference type="NCBI Taxonomy" id="1725232"/>
    <lineage>
        <taxon>Bacteria</taxon>
        <taxon>Pseudomonadati</taxon>
        <taxon>Thermodesulfobacteriota</taxon>
        <taxon>Desulfovibrionia</taxon>
        <taxon>Desulfovibrionales</taxon>
        <taxon>Desulfovibrionaceae</taxon>
        <taxon>Desulfovibrio</taxon>
    </lineage>
</organism>
<evidence type="ECO:0000256" key="9">
    <source>
        <dbReference type="PIRNR" id="PIRNR006250"/>
    </source>
</evidence>
<sequence>MFTPWASFFSPEGKTLLWQSIDLALAEDGPDLTAEALFPADTRLHTVIHAKEDSLLVGLPVIGAVFKRLGASFRWRALAPEGSRVPAMTRVAHITAPATNMLRAERVILNYISRLSGIANLTARFVRELDGTGTRLLDTRKTTPGLRWPEKYAVQAGGGVNHRKNLAEMLMLKDNHIDAAGSITQAVALLRARYSPCPPVEVECRTLEHVREAVAARAQRIMMDNMPGELLPQALALVPETIETEVSGGVTIENIRALALIKPRRPDFISVGRLTHSAAAADFSMTLVASERPHRRNAATNNTYVRRFCRQGNDKDDGERTFG</sequence>
<dbReference type="InterPro" id="IPR036068">
    <property type="entry name" value="Nicotinate_pribotase-like_C"/>
</dbReference>
<name>A0A1J1DV87_9BACT</name>
<dbReference type="SUPFAM" id="SSF51690">
    <property type="entry name" value="Nicotinate/Quinolinate PRTase C-terminal domain-like"/>
    <property type="match status" value="1"/>
</dbReference>
<comment type="pathway">
    <text evidence="2">Cofactor biosynthesis; NAD(+) biosynthesis; nicotinate D-ribonucleotide from quinolinate: step 1/1.</text>
</comment>
<dbReference type="CDD" id="cd01572">
    <property type="entry name" value="QPRTase"/>
    <property type="match status" value="1"/>
</dbReference>
<evidence type="ECO:0000313" key="13">
    <source>
        <dbReference type="Proteomes" id="UP000242645"/>
    </source>
</evidence>
<accession>A0A1J1DV87</accession>
<dbReference type="InterPro" id="IPR002638">
    <property type="entry name" value="Quinolinate_PRibosylTrfase_C"/>
</dbReference>
<dbReference type="InterPro" id="IPR013785">
    <property type="entry name" value="Aldolase_TIM"/>
</dbReference>
<gene>
    <name evidence="12" type="primary">nadC</name>
    <name evidence="12" type="ORF">RSDT_0244</name>
</gene>
<dbReference type="InterPro" id="IPR037128">
    <property type="entry name" value="Quinolinate_PRibosylTase_N_sf"/>
</dbReference>
<dbReference type="GO" id="GO:0004514">
    <property type="term" value="F:nicotinate-nucleotide diphosphorylase (carboxylating) activity"/>
    <property type="evidence" value="ECO:0007669"/>
    <property type="project" value="UniProtKB-EC"/>
</dbReference>
<feature type="domain" description="Quinolinate phosphoribosyl transferase C-terminal" evidence="10">
    <location>
        <begin position="118"/>
        <end position="285"/>
    </location>
</feature>
<evidence type="ECO:0000256" key="1">
    <source>
        <dbReference type="ARBA" id="ARBA00003237"/>
    </source>
</evidence>
<evidence type="ECO:0000256" key="5">
    <source>
        <dbReference type="ARBA" id="ARBA00022642"/>
    </source>
</evidence>
<evidence type="ECO:0000256" key="3">
    <source>
        <dbReference type="ARBA" id="ARBA00009400"/>
    </source>
</evidence>
<dbReference type="FunFam" id="3.20.20.70:FF:000030">
    <property type="entry name" value="Nicotinate-nucleotide pyrophosphorylase, carboxylating"/>
    <property type="match status" value="1"/>
</dbReference>
<feature type="domain" description="Quinolinate phosphoribosyl transferase N-terminal" evidence="11">
    <location>
        <begin position="31"/>
        <end position="116"/>
    </location>
</feature>
<dbReference type="GO" id="GO:0005737">
    <property type="term" value="C:cytoplasm"/>
    <property type="evidence" value="ECO:0007669"/>
    <property type="project" value="TreeGrafter"/>
</dbReference>
<keyword evidence="6 9" id="KW-0328">Glycosyltransferase</keyword>
<dbReference type="InterPro" id="IPR004393">
    <property type="entry name" value="NadC"/>
</dbReference>
<dbReference type="GO" id="GO:0009435">
    <property type="term" value="P:NAD+ biosynthetic process"/>
    <property type="evidence" value="ECO:0007669"/>
    <property type="project" value="UniProtKB-UniPathway"/>
</dbReference>
<evidence type="ECO:0000256" key="4">
    <source>
        <dbReference type="ARBA" id="ARBA00011944"/>
    </source>
</evidence>
<dbReference type="PANTHER" id="PTHR32179">
    <property type="entry name" value="NICOTINATE-NUCLEOTIDE PYROPHOSPHORYLASE [CARBOXYLATING]"/>
    <property type="match status" value="1"/>
</dbReference>
<evidence type="ECO:0000256" key="7">
    <source>
        <dbReference type="ARBA" id="ARBA00022679"/>
    </source>
</evidence>
<evidence type="ECO:0000256" key="6">
    <source>
        <dbReference type="ARBA" id="ARBA00022676"/>
    </source>
</evidence>
<evidence type="ECO:0000256" key="8">
    <source>
        <dbReference type="ARBA" id="ARBA00033102"/>
    </source>
</evidence>
<evidence type="ECO:0000313" key="12">
    <source>
        <dbReference type="EMBL" id="BAV91756.1"/>
    </source>
</evidence>
<dbReference type="InterPro" id="IPR022412">
    <property type="entry name" value="Quinolinate_PRibosylTrfase_N"/>
</dbReference>
<evidence type="ECO:0000256" key="2">
    <source>
        <dbReference type="ARBA" id="ARBA00004893"/>
    </source>
</evidence>
<dbReference type="UniPathway" id="UPA00253">
    <property type="reaction ID" value="UER00331"/>
</dbReference>
<evidence type="ECO:0000259" key="10">
    <source>
        <dbReference type="Pfam" id="PF01729"/>
    </source>
</evidence>
<protein>
    <recommendedName>
        <fullName evidence="4">nicotinate-nucleotide diphosphorylase (carboxylating)</fullName>
        <ecNumber evidence="4">2.4.2.19</ecNumber>
    </recommendedName>
    <alternativeName>
        <fullName evidence="8">Quinolinate phosphoribosyltransferase [decarboxylating]</fullName>
    </alternativeName>
</protein>
<dbReference type="Proteomes" id="UP000242645">
    <property type="component" value="Chromosome"/>
</dbReference>
<proteinExistence type="inferred from homology"/>
<dbReference type="GO" id="GO:0034213">
    <property type="term" value="P:quinolinate catabolic process"/>
    <property type="evidence" value="ECO:0007669"/>
    <property type="project" value="TreeGrafter"/>
</dbReference>
<dbReference type="PANTHER" id="PTHR32179:SF3">
    <property type="entry name" value="NICOTINATE-NUCLEOTIDE PYROPHOSPHORYLASE [CARBOXYLATING]"/>
    <property type="match status" value="1"/>
</dbReference>
<dbReference type="NCBIfam" id="TIGR00078">
    <property type="entry name" value="nadC"/>
    <property type="match status" value="1"/>
</dbReference>
<reference evidence="12 13" key="1">
    <citation type="journal article" date="2017" name="ISME J.">
        <title>Genome of 'Ca. Desulfovibrio trichonymphae', an H2-oxidizing bacterium in a tripartite symbiotic system within a protist cell in the termite gut.</title>
        <authorList>
            <person name="Kuwahara H."/>
            <person name="Yuki M."/>
            <person name="Izawa K."/>
            <person name="Ohkuma M."/>
            <person name="Hongoh Y."/>
        </authorList>
    </citation>
    <scope>NUCLEOTIDE SEQUENCE [LARGE SCALE GENOMIC DNA]</scope>
    <source>
        <strain evidence="12 13">Rs-N31</strain>
    </source>
</reference>
<evidence type="ECO:0000259" key="11">
    <source>
        <dbReference type="Pfam" id="PF02749"/>
    </source>
</evidence>
<dbReference type="RefSeq" id="WP_096399289.1">
    <property type="nucleotide sequence ID" value="NZ_AP017368.1"/>
</dbReference>
<keyword evidence="7 9" id="KW-0808">Transferase</keyword>
<dbReference type="EC" id="2.4.2.19" evidence="4"/>
<dbReference type="Pfam" id="PF01729">
    <property type="entry name" value="QRPTase_C"/>
    <property type="match status" value="1"/>
</dbReference>
<dbReference type="Pfam" id="PF02749">
    <property type="entry name" value="QRPTase_N"/>
    <property type="match status" value="1"/>
</dbReference>
<dbReference type="OrthoDB" id="9782546at2"/>